<sequence>MNGRSTRQYAFLAATTRLFALIALITASVLAKDSAAALTMVSIGCVWLAATAAERMPIPRLVAIPIEAALVGVACALAVPDTLQVLAALTFPPFTAGLRRGTRGAVVSLACELLALSLVSMVSYGTMSAEASRTTLTWVIFSAGLGLIGGFIHATYREPIDPLDSYRDAQALIRELIGLSDGLSRGLEPVTISAGIANAVHDELPVRGLVVHVPRFEQLTPIINDHGGSAEQQAAAEDMAARAFHQGVLLIDESAFALPLSSGAGTVAVVSGFLSPGLDPVALGLSRTLGELAERLEPEVVHLDTALLFAAFRDAATAEERRRLAREMHDGVAQEMASLGYLVDDMMAEATSPEQALRLQVLRERLSSVVGEVRQSVRTLRTSVGENESLGQAIGSLARHLSSTSGVPIQVTLDESTQRLRPEVEAELMRIAQEAMNNAVRHAEPSVIEVQCTVAPPRAEIVVSDDGHGVRGRREDSHGLEIMAERARLIEGDLSVDAREPRGTVVSVTVGGPRTERQGRHNAANQAPRQNPSGSGRVLQR</sequence>
<gene>
    <name evidence="12" type="ORF">ISU07_11475</name>
</gene>
<evidence type="ECO:0000256" key="6">
    <source>
        <dbReference type="ARBA" id="ARBA00022989"/>
    </source>
</evidence>
<keyword evidence="7" id="KW-0902">Two-component regulatory system</keyword>
<comment type="caution">
    <text evidence="12">The sequence shown here is derived from an EMBL/GenBank/DDBJ whole genome shotgun (WGS) entry which is preliminary data.</text>
</comment>
<evidence type="ECO:0000259" key="11">
    <source>
        <dbReference type="SMART" id="SM00387"/>
    </source>
</evidence>
<keyword evidence="2" id="KW-1003">Cell membrane</keyword>
<evidence type="ECO:0000256" key="10">
    <source>
        <dbReference type="SAM" id="Phobius"/>
    </source>
</evidence>
<evidence type="ECO:0000313" key="13">
    <source>
        <dbReference type="Proteomes" id="UP000640489"/>
    </source>
</evidence>
<keyword evidence="5" id="KW-0418">Kinase</keyword>
<dbReference type="SMART" id="SM00387">
    <property type="entry name" value="HATPase_c"/>
    <property type="match status" value="1"/>
</dbReference>
<name>A0A930VFQ4_9ACTN</name>
<feature type="transmembrane region" description="Helical" evidence="10">
    <location>
        <begin position="105"/>
        <end position="124"/>
    </location>
</feature>
<dbReference type="PANTHER" id="PTHR24421:SF37">
    <property type="entry name" value="SENSOR HISTIDINE KINASE NARS"/>
    <property type="match status" value="1"/>
</dbReference>
<keyword evidence="13" id="KW-1185">Reference proteome</keyword>
<dbReference type="AlphaFoldDB" id="A0A930VFQ4"/>
<dbReference type="InterPro" id="IPR050482">
    <property type="entry name" value="Sensor_HK_TwoCompSys"/>
</dbReference>
<comment type="subcellular location">
    <subcellularLocation>
        <location evidence="1">Cell membrane</location>
        <topology evidence="1">Multi-pass membrane protein</topology>
    </subcellularLocation>
</comment>
<evidence type="ECO:0000256" key="8">
    <source>
        <dbReference type="ARBA" id="ARBA00023136"/>
    </source>
</evidence>
<dbReference type="PANTHER" id="PTHR24421">
    <property type="entry name" value="NITRATE/NITRITE SENSOR PROTEIN NARX-RELATED"/>
    <property type="match status" value="1"/>
</dbReference>
<evidence type="ECO:0000313" key="12">
    <source>
        <dbReference type="EMBL" id="MBF4763746.1"/>
    </source>
</evidence>
<feature type="domain" description="Histidine kinase/HSP90-like ATPase" evidence="11">
    <location>
        <begin position="423"/>
        <end position="514"/>
    </location>
</feature>
<dbReference type="GO" id="GO:0000155">
    <property type="term" value="F:phosphorelay sensor kinase activity"/>
    <property type="evidence" value="ECO:0007669"/>
    <property type="project" value="InterPro"/>
</dbReference>
<dbReference type="Gene3D" id="3.30.565.10">
    <property type="entry name" value="Histidine kinase-like ATPase, C-terminal domain"/>
    <property type="match status" value="1"/>
</dbReference>
<keyword evidence="8 10" id="KW-0472">Membrane</keyword>
<feature type="transmembrane region" description="Helical" evidence="10">
    <location>
        <begin position="35"/>
        <end position="53"/>
    </location>
</feature>
<protein>
    <recommendedName>
        <fullName evidence="11">Histidine kinase/HSP90-like ATPase domain-containing protein</fullName>
    </recommendedName>
</protein>
<evidence type="ECO:0000256" key="5">
    <source>
        <dbReference type="ARBA" id="ARBA00022777"/>
    </source>
</evidence>
<organism evidence="12 13">
    <name type="scientific">Nocardioides islandensis</name>
    <dbReference type="NCBI Taxonomy" id="433663"/>
    <lineage>
        <taxon>Bacteria</taxon>
        <taxon>Bacillati</taxon>
        <taxon>Actinomycetota</taxon>
        <taxon>Actinomycetes</taxon>
        <taxon>Propionibacteriales</taxon>
        <taxon>Nocardioidaceae</taxon>
        <taxon>Nocardioides</taxon>
    </lineage>
</organism>
<dbReference type="InterPro" id="IPR003594">
    <property type="entry name" value="HATPase_dom"/>
</dbReference>
<dbReference type="InterPro" id="IPR011712">
    <property type="entry name" value="Sig_transdc_His_kin_sub3_dim/P"/>
</dbReference>
<dbReference type="GO" id="GO:0046983">
    <property type="term" value="F:protein dimerization activity"/>
    <property type="evidence" value="ECO:0007669"/>
    <property type="project" value="InterPro"/>
</dbReference>
<keyword evidence="4 10" id="KW-0812">Transmembrane</keyword>
<accession>A0A930VFQ4</accession>
<keyword evidence="3" id="KW-0808">Transferase</keyword>
<dbReference type="CDD" id="cd16917">
    <property type="entry name" value="HATPase_UhpB-NarQ-NarX-like"/>
    <property type="match status" value="1"/>
</dbReference>
<feature type="transmembrane region" description="Helical" evidence="10">
    <location>
        <begin position="9"/>
        <end position="29"/>
    </location>
</feature>
<dbReference type="SUPFAM" id="SSF55874">
    <property type="entry name" value="ATPase domain of HSP90 chaperone/DNA topoisomerase II/histidine kinase"/>
    <property type="match status" value="1"/>
</dbReference>
<dbReference type="Pfam" id="PF07730">
    <property type="entry name" value="HisKA_3"/>
    <property type="match status" value="1"/>
</dbReference>
<evidence type="ECO:0000256" key="3">
    <source>
        <dbReference type="ARBA" id="ARBA00022679"/>
    </source>
</evidence>
<evidence type="ECO:0000256" key="4">
    <source>
        <dbReference type="ARBA" id="ARBA00022692"/>
    </source>
</evidence>
<evidence type="ECO:0000256" key="2">
    <source>
        <dbReference type="ARBA" id="ARBA00022475"/>
    </source>
</evidence>
<feature type="transmembrane region" description="Helical" evidence="10">
    <location>
        <begin position="60"/>
        <end position="79"/>
    </location>
</feature>
<dbReference type="InterPro" id="IPR036890">
    <property type="entry name" value="HATPase_C_sf"/>
</dbReference>
<dbReference type="RefSeq" id="WP_194706941.1">
    <property type="nucleotide sequence ID" value="NZ_JADKPN010000006.1"/>
</dbReference>
<evidence type="ECO:0000256" key="7">
    <source>
        <dbReference type="ARBA" id="ARBA00023012"/>
    </source>
</evidence>
<feature type="region of interest" description="Disordered" evidence="9">
    <location>
        <begin position="502"/>
        <end position="541"/>
    </location>
</feature>
<proteinExistence type="predicted"/>
<dbReference type="Proteomes" id="UP000640489">
    <property type="component" value="Unassembled WGS sequence"/>
</dbReference>
<evidence type="ECO:0000256" key="9">
    <source>
        <dbReference type="SAM" id="MobiDB-lite"/>
    </source>
</evidence>
<feature type="compositionally biased region" description="Polar residues" evidence="9">
    <location>
        <begin position="523"/>
        <end position="534"/>
    </location>
</feature>
<dbReference type="Pfam" id="PF02518">
    <property type="entry name" value="HATPase_c"/>
    <property type="match status" value="1"/>
</dbReference>
<dbReference type="EMBL" id="JADKPN010000006">
    <property type="protein sequence ID" value="MBF4763746.1"/>
    <property type="molecule type" value="Genomic_DNA"/>
</dbReference>
<dbReference type="GO" id="GO:0005886">
    <property type="term" value="C:plasma membrane"/>
    <property type="evidence" value="ECO:0007669"/>
    <property type="project" value="UniProtKB-SubCell"/>
</dbReference>
<keyword evidence="6 10" id="KW-1133">Transmembrane helix</keyword>
<dbReference type="Gene3D" id="1.20.5.1930">
    <property type="match status" value="1"/>
</dbReference>
<feature type="transmembrane region" description="Helical" evidence="10">
    <location>
        <begin position="136"/>
        <end position="156"/>
    </location>
</feature>
<evidence type="ECO:0000256" key="1">
    <source>
        <dbReference type="ARBA" id="ARBA00004651"/>
    </source>
</evidence>
<reference evidence="12" key="1">
    <citation type="submission" date="2020-11" db="EMBL/GenBank/DDBJ databases">
        <title>Nocardioides sp. nov., isolated from Soil of Cynanchum wilfordii Hemsley rhizosphere.</title>
        <authorList>
            <person name="Lee J.-S."/>
            <person name="Suh M.K."/>
            <person name="Kim J.-S."/>
        </authorList>
    </citation>
    <scope>NUCLEOTIDE SEQUENCE</scope>
    <source>
        <strain evidence="12">KCTC 19275</strain>
    </source>
</reference>